<proteinExistence type="predicted"/>
<accession>A0A4R6JBX7</accession>
<keyword evidence="1" id="KW-1133">Transmembrane helix</keyword>
<reference evidence="2 3" key="1">
    <citation type="submission" date="2019-03" db="EMBL/GenBank/DDBJ databases">
        <title>Sequencing the genomes of 1000 actinobacteria strains.</title>
        <authorList>
            <person name="Klenk H.-P."/>
        </authorList>
    </citation>
    <scope>NUCLEOTIDE SEQUENCE [LARGE SCALE GENOMIC DNA]</scope>
    <source>
        <strain evidence="2 3">DSM 43805</strain>
    </source>
</reference>
<evidence type="ECO:0000313" key="3">
    <source>
        <dbReference type="Proteomes" id="UP000294901"/>
    </source>
</evidence>
<sequence length="195" mass="20354">MTYTLLYLRARRVPLALSVAVGAAAAMWTLWLLLSDQRDAGLTAVVLTVVLMVAVLSATLSAPDESLERTASFRWPWRRVAHLLAVLAVVLLVLLATLHTGARFGPAGVVTRDAAGLLGLTALTATVLGAARCWFVALGWTVVAAVFPQSGTWGTLATWQAAPPGSRPAALLAAAFAVTGLLTYAVAGPARRLAD</sequence>
<dbReference type="Proteomes" id="UP000294901">
    <property type="component" value="Unassembled WGS sequence"/>
</dbReference>
<name>A0A4R6JBX7_9ACTN</name>
<keyword evidence="1" id="KW-0812">Transmembrane</keyword>
<protein>
    <recommendedName>
        <fullName evidence="4">ABC-2 family transporter</fullName>
    </recommendedName>
</protein>
<dbReference type="RefSeq" id="WP_133878406.1">
    <property type="nucleotide sequence ID" value="NZ_BOMD01000035.1"/>
</dbReference>
<gene>
    <name evidence="2" type="ORF">C8E87_7892</name>
</gene>
<keyword evidence="3" id="KW-1185">Reference proteome</keyword>
<evidence type="ECO:0008006" key="4">
    <source>
        <dbReference type="Google" id="ProtNLM"/>
    </source>
</evidence>
<keyword evidence="1" id="KW-0472">Membrane</keyword>
<organism evidence="2 3">
    <name type="scientific">Paractinoplanes brasiliensis</name>
    <dbReference type="NCBI Taxonomy" id="52695"/>
    <lineage>
        <taxon>Bacteria</taxon>
        <taxon>Bacillati</taxon>
        <taxon>Actinomycetota</taxon>
        <taxon>Actinomycetes</taxon>
        <taxon>Micromonosporales</taxon>
        <taxon>Micromonosporaceae</taxon>
        <taxon>Paractinoplanes</taxon>
    </lineage>
</organism>
<comment type="caution">
    <text evidence="2">The sequence shown here is derived from an EMBL/GenBank/DDBJ whole genome shotgun (WGS) entry which is preliminary data.</text>
</comment>
<dbReference type="EMBL" id="SNWR01000002">
    <property type="protein sequence ID" value="TDO32431.1"/>
    <property type="molecule type" value="Genomic_DNA"/>
</dbReference>
<evidence type="ECO:0000313" key="2">
    <source>
        <dbReference type="EMBL" id="TDO32431.1"/>
    </source>
</evidence>
<feature type="transmembrane region" description="Helical" evidence="1">
    <location>
        <begin position="15"/>
        <end position="34"/>
    </location>
</feature>
<feature type="transmembrane region" description="Helical" evidence="1">
    <location>
        <begin position="167"/>
        <end position="187"/>
    </location>
</feature>
<feature type="transmembrane region" description="Helical" evidence="1">
    <location>
        <begin position="41"/>
        <end position="60"/>
    </location>
</feature>
<feature type="transmembrane region" description="Helical" evidence="1">
    <location>
        <begin position="114"/>
        <end position="147"/>
    </location>
</feature>
<evidence type="ECO:0000256" key="1">
    <source>
        <dbReference type="SAM" id="Phobius"/>
    </source>
</evidence>
<feature type="transmembrane region" description="Helical" evidence="1">
    <location>
        <begin position="80"/>
        <end position="102"/>
    </location>
</feature>
<dbReference type="AlphaFoldDB" id="A0A4R6JBX7"/>